<dbReference type="InterPro" id="IPR038980">
    <property type="entry name" value="ATM_plant"/>
</dbReference>
<sequence>PLEVMATVRDIEDIVAKLTSDKAKTREEGIKVLNSYLDGGSCRSFCLLLDQQTVKLRPQEIHRNASWPFLLGILSKCIVTEVSLSKKRGPKIFLAKTVRNFVQHAEDVKRS</sequence>
<name>A0AA38LQX7_TAXCH</name>
<feature type="non-terminal residue" evidence="1">
    <location>
        <position position="1"/>
    </location>
</feature>
<evidence type="ECO:0000313" key="1">
    <source>
        <dbReference type="EMBL" id="KAH9331580.1"/>
    </source>
</evidence>
<keyword evidence="2" id="KW-1185">Reference proteome</keyword>
<feature type="non-terminal residue" evidence="1">
    <location>
        <position position="111"/>
    </location>
</feature>
<proteinExistence type="predicted"/>
<reference evidence="1 2" key="1">
    <citation type="journal article" date="2021" name="Nat. Plants">
        <title>The Taxus genome provides insights into paclitaxel biosynthesis.</title>
        <authorList>
            <person name="Xiong X."/>
            <person name="Gou J."/>
            <person name="Liao Q."/>
            <person name="Li Y."/>
            <person name="Zhou Q."/>
            <person name="Bi G."/>
            <person name="Li C."/>
            <person name="Du R."/>
            <person name="Wang X."/>
            <person name="Sun T."/>
            <person name="Guo L."/>
            <person name="Liang H."/>
            <person name="Lu P."/>
            <person name="Wu Y."/>
            <person name="Zhang Z."/>
            <person name="Ro D.K."/>
            <person name="Shang Y."/>
            <person name="Huang S."/>
            <person name="Yan J."/>
        </authorList>
    </citation>
    <scope>NUCLEOTIDE SEQUENCE [LARGE SCALE GENOMIC DNA]</scope>
    <source>
        <strain evidence="1">Ta-2019</strain>
    </source>
</reference>
<organism evidence="1 2">
    <name type="scientific">Taxus chinensis</name>
    <name type="common">Chinese yew</name>
    <name type="synonym">Taxus wallichiana var. chinensis</name>
    <dbReference type="NCBI Taxonomy" id="29808"/>
    <lineage>
        <taxon>Eukaryota</taxon>
        <taxon>Viridiplantae</taxon>
        <taxon>Streptophyta</taxon>
        <taxon>Embryophyta</taxon>
        <taxon>Tracheophyta</taxon>
        <taxon>Spermatophyta</taxon>
        <taxon>Pinopsida</taxon>
        <taxon>Pinidae</taxon>
        <taxon>Conifers II</taxon>
        <taxon>Cupressales</taxon>
        <taxon>Taxaceae</taxon>
        <taxon>Taxus</taxon>
    </lineage>
</organism>
<evidence type="ECO:0000313" key="2">
    <source>
        <dbReference type="Proteomes" id="UP000824469"/>
    </source>
</evidence>
<dbReference type="EMBL" id="JAHRHJ020000001">
    <property type="protein sequence ID" value="KAH9331580.1"/>
    <property type="molecule type" value="Genomic_DNA"/>
</dbReference>
<dbReference type="PANTHER" id="PTHR37079:SF4">
    <property type="entry name" value="SERINE_THREONINE-PROTEIN KINASE ATM"/>
    <property type="match status" value="1"/>
</dbReference>
<dbReference type="OMA" id="HRNASWP"/>
<dbReference type="Proteomes" id="UP000824469">
    <property type="component" value="Unassembled WGS sequence"/>
</dbReference>
<protein>
    <submittedName>
        <fullName evidence="1">Uncharacterized protein</fullName>
    </submittedName>
</protein>
<dbReference type="PANTHER" id="PTHR37079">
    <property type="entry name" value="SERINE/THREONINE-PROTEIN KINASE ATM"/>
    <property type="match status" value="1"/>
</dbReference>
<dbReference type="AlphaFoldDB" id="A0AA38LQX7"/>
<gene>
    <name evidence="1" type="ORF">KI387_003688</name>
</gene>
<comment type="caution">
    <text evidence="1">The sequence shown here is derived from an EMBL/GenBank/DDBJ whole genome shotgun (WGS) entry which is preliminary data.</text>
</comment>
<dbReference type="GO" id="GO:0004674">
    <property type="term" value="F:protein serine/threonine kinase activity"/>
    <property type="evidence" value="ECO:0007669"/>
    <property type="project" value="InterPro"/>
</dbReference>
<dbReference type="GO" id="GO:0006974">
    <property type="term" value="P:DNA damage response"/>
    <property type="evidence" value="ECO:0007669"/>
    <property type="project" value="InterPro"/>
</dbReference>
<accession>A0AA38LQX7</accession>